<dbReference type="EMBL" id="JBHSPA010000016">
    <property type="protein sequence ID" value="MFC5824707.1"/>
    <property type="molecule type" value="Genomic_DNA"/>
</dbReference>
<dbReference type="InterPro" id="IPR036426">
    <property type="entry name" value="Bulb-type_lectin_dom_sf"/>
</dbReference>
<evidence type="ECO:0000259" key="1">
    <source>
        <dbReference type="PROSITE" id="PS50927"/>
    </source>
</evidence>
<evidence type="ECO:0000313" key="3">
    <source>
        <dbReference type="Proteomes" id="UP001596058"/>
    </source>
</evidence>
<reference evidence="3" key="1">
    <citation type="journal article" date="2019" name="Int. J. Syst. Evol. Microbiol.">
        <title>The Global Catalogue of Microorganisms (GCM) 10K type strain sequencing project: providing services to taxonomists for standard genome sequencing and annotation.</title>
        <authorList>
            <consortium name="The Broad Institute Genomics Platform"/>
            <consortium name="The Broad Institute Genome Sequencing Center for Infectious Disease"/>
            <person name="Wu L."/>
            <person name="Ma J."/>
        </authorList>
    </citation>
    <scope>NUCLEOTIDE SEQUENCE [LARGE SCALE GENOMIC DNA]</scope>
    <source>
        <strain evidence="3">CCUG 53903</strain>
    </source>
</reference>
<comment type="caution">
    <text evidence="2">The sequence shown here is derived from an EMBL/GenBank/DDBJ whole genome shotgun (WGS) entry which is preliminary data.</text>
</comment>
<protein>
    <recommendedName>
        <fullName evidence="1">Bulb-type lectin domain-containing protein</fullName>
    </recommendedName>
</protein>
<dbReference type="PROSITE" id="PS50927">
    <property type="entry name" value="BULB_LECTIN"/>
    <property type="match status" value="1"/>
</dbReference>
<gene>
    <name evidence="2" type="ORF">ACFPZ3_12685</name>
</gene>
<dbReference type="Gene3D" id="2.90.10.10">
    <property type="entry name" value="Bulb-type lectin domain"/>
    <property type="match status" value="1"/>
</dbReference>
<dbReference type="SUPFAM" id="SSF51110">
    <property type="entry name" value="alpha-D-mannose-specific plant lectins"/>
    <property type="match status" value="1"/>
</dbReference>
<dbReference type="RefSeq" id="WP_379514229.1">
    <property type="nucleotide sequence ID" value="NZ_JBHSPA010000016.1"/>
</dbReference>
<sequence length="50" mass="5178">MNASSGSTALLTARAATASRLPGARLEVQNDGNVVIYDGTRPLWSTQTAS</sequence>
<organism evidence="2 3">
    <name type="scientific">Nonomuraea insulae</name>
    <dbReference type="NCBI Taxonomy" id="1616787"/>
    <lineage>
        <taxon>Bacteria</taxon>
        <taxon>Bacillati</taxon>
        <taxon>Actinomycetota</taxon>
        <taxon>Actinomycetes</taxon>
        <taxon>Streptosporangiales</taxon>
        <taxon>Streptosporangiaceae</taxon>
        <taxon>Nonomuraea</taxon>
    </lineage>
</organism>
<keyword evidence="3" id="KW-1185">Reference proteome</keyword>
<evidence type="ECO:0000313" key="2">
    <source>
        <dbReference type="EMBL" id="MFC5824707.1"/>
    </source>
</evidence>
<accession>A0ABW1CHS4</accession>
<feature type="domain" description="Bulb-type lectin" evidence="1">
    <location>
        <begin position="1"/>
        <end position="50"/>
    </location>
</feature>
<dbReference type="Proteomes" id="UP001596058">
    <property type="component" value="Unassembled WGS sequence"/>
</dbReference>
<name>A0ABW1CHS4_9ACTN</name>
<proteinExistence type="predicted"/>
<dbReference type="InterPro" id="IPR001480">
    <property type="entry name" value="Bulb-type_lectin_dom"/>
</dbReference>